<name>A3DP94_STAMF</name>
<dbReference type="NCBIfam" id="NF002294">
    <property type="entry name" value="PRK01221.1"/>
    <property type="match status" value="1"/>
</dbReference>
<dbReference type="InterPro" id="IPR036982">
    <property type="entry name" value="Deoxyhypusine_synthase_sf"/>
</dbReference>
<dbReference type="EC" id="2.5.1.46" evidence="3"/>
<dbReference type="GO" id="GO:0034038">
    <property type="term" value="F:deoxyhypusine synthase activity"/>
    <property type="evidence" value="ECO:0007669"/>
    <property type="project" value="UniProtKB-EC"/>
</dbReference>
<dbReference type="Proteomes" id="UP000000254">
    <property type="component" value="Chromosome"/>
</dbReference>
<dbReference type="InterPro" id="IPR002773">
    <property type="entry name" value="Deoxyhypusine_synthase"/>
</dbReference>
<dbReference type="OrthoDB" id="17730at2157"/>
<dbReference type="GeneID" id="4907760"/>
<keyword evidence="4" id="KW-1185">Reference proteome</keyword>
<gene>
    <name evidence="3" type="ordered locus">Smar_1363</name>
</gene>
<reference evidence="4" key="1">
    <citation type="journal article" date="2009" name="BMC Genomics">
        <title>The complete genome sequence of Staphylothermus marinus reveals differences in sulfur metabolism among heterotrophic Crenarchaeota.</title>
        <authorList>
            <person name="Anderson I.J."/>
            <person name="Dharmarajan L."/>
            <person name="Rodriguez J."/>
            <person name="Hooper S."/>
            <person name="Porat I."/>
            <person name="Ulrich L.E."/>
            <person name="Elkins J.G."/>
            <person name="Mavromatis K."/>
            <person name="Sun H."/>
            <person name="Land M."/>
            <person name="Lapidus A."/>
            <person name="Lucas S."/>
            <person name="Barry K."/>
            <person name="Huber H."/>
            <person name="Zhulin I.B."/>
            <person name="Whitman W.B."/>
            <person name="Mukhopadhyay B."/>
            <person name="Woese C."/>
            <person name="Bristow J."/>
            <person name="Kyrpides N."/>
        </authorList>
    </citation>
    <scope>NUCLEOTIDE SEQUENCE [LARGE SCALE GENOMIC DNA]</scope>
    <source>
        <strain evidence="4">ATCC 43588 / DSM 3639 / JCM 9404 / F1</strain>
    </source>
</reference>
<protein>
    <submittedName>
        <fullName evidence="3">Deoxyhypusine synthase</fullName>
        <ecNumber evidence="3">2.5.1.46</ecNumber>
    </submittedName>
</protein>
<evidence type="ECO:0000313" key="4">
    <source>
        <dbReference type="Proteomes" id="UP000000254"/>
    </source>
</evidence>
<comment type="similarity">
    <text evidence="1">Belongs to the deoxyhypusine synthase family.</text>
</comment>
<dbReference type="InterPro" id="IPR029035">
    <property type="entry name" value="DHS-like_NAD/FAD-binding_dom"/>
</dbReference>
<dbReference type="HOGENOM" id="CLU_039781_1_0_2"/>
<evidence type="ECO:0000313" key="3">
    <source>
        <dbReference type="EMBL" id="ABN70454.1"/>
    </source>
</evidence>
<evidence type="ECO:0000256" key="1">
    <source>
        <dbReference type="ARBA" id="ARBA00009892"/>
    </source>
</evidence>
<dbReference type="Gene3D" id="3.40.910.10">
    <property type="entry name" value="Deoxyhypusine synthase"/>
    <property type="match status" value="1"/>
</dbReference>
<evidence type="ECO:0000256" key="2">
    <source>
        <dbReference type="ARBA" id="ARBA00023027"/>
    </source>
</evidence>
<proteinExistence type="inferred from homology"/>
<dbReference type="RefSeq" id="WP_011839648.1">
    <property type="nucleotide sequence ID" value="NC_009033.1"/>
</dbReference>
<sequence length="330" mass="36733">MDVRDIPVLKDARSELLKDIVKDYFVKENMSVCDLINALKNAHGFMAGHISKAAEILYEMWSDKEATRILSFTGNLVSTGLRGLLAQLILEGFADIVITTCGTIDHDIARGTGHPYYKGDWRLDDSMLKVIEVHRLGNVLIPLENYGLAIEKFTRNLLDELVKKKKEWSPSELLYEAGKKINDPYSILRAATQKNVPIFVPGIFDGAFGTQLVFHSPFSGLKVDLISDEKKLMDKIFESHRLGALIIGGGISKHHTIWWAQFKDGLDYAVYVTTAVEYDGSLSGAQPREAISWNKIKPSGKSIVVYSDATITLPLIVAGAKCLMKKSMEK</sequence>
<keyword evidence="3" id="KW-0808">Transferase</keyword>
<dbReference type="GO" id="GO:0005737">
    <property type="term" value="C:cytoplasm"/>
    <property type="evidence" value="ECO:0007669"/>
    <property type="project" value="TreeGrafter"/>
</dbReference>
<dbReference type="PANTHER" id="PTHR11703:SF0">
    <property type="entry name" value="DEOXYHYPUSINE SYNTHASE"/>
    <property type="match status" value="1"/>
</dbReference>
<dbReference type="KEGG" id="smr:Smar_1363"/>
<dbReference type="eggNOG" id="arCOG04142">
    <property type="taxonomic scope" value="Archaea"/>
</dbReference>
<dbReference type="SUPFAM" id="SSF52467">
    <property type="entry name" value="DHS-like NAD/FAD-binding domain"/>
    <property type="match status" value="1"/>
</dbReference>
<organism evidence="3 4">
    <name type="scientific">Staphylothermus marinus (strain ATCC 43588 / DSM 3639 / JCM 9404 / F1)</name>
    <dbReference type="NCBI Taxonomy" id="399550"/>
    <lineage>
        <taxon>Archaea</taxon>
        <taxon>Thermoproteota</taxon>
        <taxon>Thermoprotei</taxon>
        <taxon>Desulfurococcales</taxon>
        <taxon>Desulfurococcaceae</taxon>
        <taxon>Staphylothermus</taxon>
    </lineage>
</organism>
<dbReference type="STRING" id="399550.Smar_1363"/>
<dbReference type="AlphaFoldDB" id="A3DP94"/>
<accession>A3DP94</accession>
<dbReference type="FunFam" id="3.40.910.10:FF:000010">
    <property type="entry name" value="Deoxyhypusine synthase"/>
    <property type="match status" value="1"/>
</dbReference>
<dbReference type="EMBL" id="CP000575">
    <property type="protein sequence ID" value="ABN70454.1"/>
    <property type="molecule type" value="Genomic_DNA"/>
</dbReference>
<dbReference type="Pfam" id="PF01916">
    <property type="entry name" value="DS"/>
    <property type="match status" value="1"/>
</dbReference>
<reference evidence="3 4" key="2">
    <citation type="journal article" date="2009" name="Stand. Genomic Sci.">
        <title>Complete genome sequence of Staphylothermus marinus Stetter and Fiala 1986 type strain F1.</title>
        <authorList>
            <person name="Anderson I.J."/>
            <person name="Sun H."/>
            <person name="Lapidus A."/>
            <person name="Copeland A."/>
            <person name="Glavina Del Rio T."/>
            <person name="Tice H."/>
            <person name="Dalin E."/>
            <person name="Lucas S."/>
            <person name="Barry K."/>
            <person name="Land M."/>
            <person name="Richardson P."/>
            <person name="Huber H."/>
            <person name="Kyrpides N.C."/>
        </authorList>
    </citation>
    <scope>NUCLEOTIDE SEQUENCE [LARGE SCALE GENOMIC DNA]</scope>
    <source>
        <strain evidence="4">ATCC 43588 / DSM 3639 / JCM 9404 / F1</strain>
    </source>
</reference>
<keyword evidence="2" id="KW-0520">NAD</keyword>
<dbReference type="PANTHER" id="PTHR11703">
    <property type="entry name" value="DEOXYHYPUSINE SYNTHASE"/>
    <property type="match status" value="1"/>
</dbReference>